<accession>A0A0A8ZT51</accession>
<protein>
    <submittedName>
        <fullName evidence="2">Uncharacterized protein</fullName>
    </submittedName>
</protein>
<name>A0A0A8ZT51_ARUDO</name>
<feature type="chain" id="PRO_5002043695" evidence="1">
    <location>
        <begin position="20"/>
        <end position="38"/>
    </location>
</feature>
<dbReference type="EMBL" id="GBRH01257945">
    <property type="protein sequence ID" value="JAD39950.1"/>
    <property type="molecule type" value="Transcribed_RNA"/>
</dbReference>
<sequence>MLTFYTSLLFMALLPLSKYQLKPVALAYPSCKHLFLSL</sequence>
<feature type="signal peptide" evidence="1">
    <location>
        <begin position="1"/>
        <end position="19"/>
    </location>
</feature>
<reference evidence="2" key="2">
    <citation type="journal article" date="2015" name="Data Brief">
        <title>Shoot transcriptome of the giant reed, Arundo donax.</title>
        <authorList>
            <person name="Barrero R.A."/>
            <person name="Guerrero F.D."/>
            <person name="Moolhuijzen P."/>
            <person name="Goolsby J.A."/>
            <person name="Tidwell J."/>
            <person name="Bellgard S.E."/>
            <person name="Bellgard M.I."/>
        </authorList>
    </citation>
    <scope>NUCLEOTIDE SEQUENCE</scope>
    <source>
        <tissue evidence="2">Shoot tissue taken approximately 20 cm above the soil surface</tissue>
    </source>
</reference>
<reference evidence="2" key="1">
    <citation type="submission" date="2014-09" db="EMBL/GenBank/DDBJ databases">
        <authorList>
            <person name="Magalhaes I.L.F."/>
            <person name="Oliveira U."/>
            <person name="Santos F.R."/>
            <person name="Vidigal T.H.D.A."/>
            <person name="Brescovit A.D."/>
            <person name="Santos A.J."/>
        </authorList>
    </citation>
    <scope>NUCLEOTIDE SEQUENCE</scope>
    <source>
        <tissue evidence="2">Shoot tissue taken approximately 20 cm above the soil surface</tissue>
    </source>
</reference>
<evidence type="ECO:0000313" key="2">
    <source>
        <dbReference type="EMBL" id="JAD39950.1"/>
    </source>
</evidence>
<keyword evidence="1" id="KW-0732">Signal</keyword>
<proteinExistence type="predicted"/>
<dbReference type="AlphaFoldDB" id="A0A0A8ZT51"/>
<organism evidence="2">
    <name type="scientific">Arundo donax</name>
    <name type="common">Giant reed</name>
    <name type="synonym">Donax arundinaceus</name>
    <dbReference type="NCBI Taxonomy" id="35708"/>
    <lineage>
        <taxon>Eukaryota</taxon>
        <taxon>Viridiplantae</taxon>
        <taxon>Streptophyta</taxon>
        <taxon>Embryophyta</taxon>
        <taxon>Tracheophyta</taxon>
        <taxon>Spermatophyta</taxon>
        <taxon>Magnoliopsida</taxon>
        <taxon>Liliopsida</taxon>
        <taxon>Poales</taxon>
        <taxon>Poaceae</taxon>
        <taxon>PACMAD clade</taxon>
        <taxon>Arundinoideae</taxon>
        <taxon>Arundineae</taxon>
        <taxon>Arundo</taxon>
    </lineage>
</organism>
<evidence type="ECO:0000256" key="1">
    <source>
        <dbReference type="SAM" id="SignalP"/>
    </source>
</evidence>